<gene>
    <name evidence="1" type="ORF">LLJM1_2356</name>
</gene>
<reference evidence="1 2" key="1">
    <citation type="journal article" date="2017" name="BMC Genomics">
        <title>Comparative and functional genomics of the Lactococcus lactis taxon; insights into evolution and niche adaptation.</title>
        <authorList>
            <person name="Kelleher P."/>
            <person name="Bottacini F."/>
            <person name="Mahony J."/>
            <person name="Kilcawley K.N."/>
            <person name="van Sinderen D."/>
        </authorList>
    </citation>
    <scope>NUCLEOTIDE SEQUENCE [LARGE SCALE GENOMIC DNA]</scope>
    <source>
        <strain evidence="1 2">JM1</strain>
    </source>
</reference>
<proteinExistence type="predicted"/>
<protein>
    <submittedName>
        <fullName evidence="1">Uncharacterized protein</fullName>
    </submittedName>
</protein>
<dbReference type="EMBL" id="CP015899">
    <property type="protein sequence ID" value="ARE29690.1"/>
    <property type="molecule type" value="Genomic_DNA"/>
</dbReference>
<organism evidence="1 2">
    <name type="scientific">Lactococcus lactis subsp. cremoris</name>
    <name type="common">Streptococcus cremoris</name>
    <dbReference type="NCBI Taxonomy" id="1359"/>
    <lineage>
        <taxon>Bacteria</taxon>
        <taxon>Bacillati</taxon>
        <taxon>Bacillota</taxon>
        <taxon>Bacilli</taxon>
        <taxon>Lactobacillales</taxon>
        <taxon>Streptococcaceae</taxon>
        <taxon>Lactococcus</taxon>
    </lineage>
</organism>
<evidence type="ECO:0000313" key="1">
    <source>
        <dbReference type="EMBL" id="ARE29690.1"/>
    </source>
</evidence>
<sequence length="408" mass="48391">MFKNLLSYYGNNVQVRINERIEKINNQRKSLRSSHDKQYKDLKSIKNTHLYINKPKIIKDIREKKADEVTKLLSVTIGQSLIDNLKLKPDLSTYSSDKYHELKMKKDNLEFTSFQELFWGLPDRAFSEKDKFYFLLNLFFDLLNNKDYVKTIHNILIEYVPYAHYAALEKASRDYSGGYPISEDYKNENVDVFSESVFLFCSTETSNEIMERFIDYLYGGYKYESKDKQGRFLVKTEVICFQNFEKSFSEKLKDILAPVLELEDYDSLGKRVYDIVAEDFEININLINLDMERSVESYGHWLTRGEKNDIDVLNDLIDASESYIERLMKVQMDRCGDIEKEYFESPFFSSNSSPCFSEDRMIELVKEKQEDEYFDYQESMEKLEYDKNLGEHLAYLDFLDEIEKVHKG</sequence>
<accession>A0A1V0PK79</accession>
<dbReference type="AlphaFoldDB" id="A0A1V0PK79"/>
<dbReference type="Proteomes" id="UP000191806">
    <property type="component" value="Chromosome"/>
</dbReference>
<evidence type="ECO:0000313" key="2">
    <source>
        <dbReference type="Proteomes" id="UP000191806"/>
    </source>
</evidence>
<dbReference type="RefSeq" id="WP_063280664.1">
    <property type="nucleotide sequence ID" value="NZ_CP015899.2"/>
</dbReference>
<name>A0A1V0PK79_LACLC</name>